<feature type="signal peptide" evidence="9">
    <location>
        <begin position="1"/>
        <end position="16"/>
    </location>
</feature>
<dbReference type="SMART" id="SM00020">
    <property type="entry name" value="Tryp_SPc"/>
    <property type="match status" value="1"/>
</dbReference>
<evidence type="ECO:0000256" key="6">
    <source>
        <dbReference type="ARBA" id="ARBA00023157"/>
    </source>
</evidence>
<reference evidence="12" key="1">
    <citation type="journal article" name="Insect Biochem. Mol. Biol.">
        <title>Silk of the common clothes moth, Tineola bisselliella, a cosmopolitan pest belonging to the basal ditrysian moth line.</title>
        <authorList>
            <person name="Rouhova L."/>
            <person name="Kludkiewicz B."/>
            <person name="Sehadova H."/>
            <person name="Sery M."/>
            <person name="Kucerova L."/>
            <person name="Konik P."/>
            <person name="Zurovec M."/>
        </authorList>
    </citation>
    <scope>NUCLEOTIDE SEQUENCE</scope>
    <source>
        <tissue evidence="12">Silk glands</tissue>
    </source>
</reference>
<evidence type="ECO:0000256" key="3">
    <source>
        <dbReference type="ARBA" id="ARBA00022670"/>
    </source>
</evidence>
<dbReference type="GO" id="GO:0006508">
    <property type="term" value="P:proteolysis"/>
    <property type="evidence" value="ECO:0007669"/>
    <property type="project" value="UniProtKB-KW"/>
</dbReference>
<dbReference type="Pfam" id="PF00089">
    <property type="entry name" value="Trypsin"/>
    <property type="match status" value="1"/>
</dbReference>
<gene>
    <name evidence="12" type="primary">Sgsp</name>
</gene>
<evidence type="ECO:0000256" key="5">
    <source>
        <dbReference type="ARBA" id="ARBA00022825"/>
    </source>
</evidence>
<dbReference type="Gene3D" id="2.40.10.10">
    <property type="entry name" value="Trypsin-like serine proteases"/>
    <property type="match status" value="1"/>
</dbReference>
<evidence type="ECO:0000259" key="11">
    <source>
        <dbReference type="PROSITE" id="PS50240"/>
    </source>
</evidence>
<dbReference type="EMBL" id="MW244692">
    <property type="protein sequence ID" value="QRN45226.1"/>
    <property type="molecule type" value="mRNA"/>
</dbReference>
<dbReference type="GO" id="GO:0004252">
    <property type="term" value="F:serine-type endopeptidase activity"/>
    <property type="evidence" value="ECO:0007669"/>
    <property type="project" value="InterPro"/>
</dbReference>
<dbReference type="Pfam" id="PF00431">
    <property type="entry name" value="CUB"/>
    <property type="match status" value="1"/>
</dbReference>
<evidence type="ECO:0000256" key="2">
    <source>
        <dbReference type="ARBA" id="ARBA00022525"/>
    </source>
</evidence>
<organism evidence="12">
    <name type="scientific">Tineola bisselliella</name>
    <name type="common">Webbing clothes moth</name>
    <name type="synonym">Tinea bisselliella</name>
    <dbReference type="NCBI Taxonomy" id="93883"/>
    <lineage>
        <taxon>Eukaryota</taxon>
        <taxon>Metazoa</taxon>
        <taxon>Ecdysozoa</taxon>
        <taxon>Arthropoda</taxon>
        <taxon>Hexapoda</taxon>
        <taxon>Insecta</taxon>
        <taxon>Pterygota</taxon>
        <taxon>Neoptera</taxon>
        <taxon>Endopterygota</taxon>
        <taxon>Lepidoptera</taxon>
        <taxon>Glossata</taxon>
        <taxon>Ditrysia</taxon>
        <taxon>Tineoidea</taxon>
        <taxon>Tineidae</taxon>
        <taxon>Tineinae</taxon>
        <taxon>Tineola</taxon>
    </lineage>
</organism>
<comment type="caution">
    <text evidence="8">Lacks conserved residue(s) required for the propagation of feature annotation.</text>
</comment>
<evidence type="ECO:0000259" key="10">
    <source>
        <dbReference type="PROSITE" id="PS01180"/>
    </source>
</evidence>
<dbReference type="GO" id="GO:0005576">
    <property type="term" value="C:extracellular region"/>
    <property type="evidence" value="ECO:0007669"/>
    <property type="project" value="UniProtKB-SubCell"/>
</dbReference>
<dbReference type="InterPro" id="IPR018114">
    <property type="entry name" value="TRYPSIN_HIS"/>
</dbReference>
<keyword evidence="5" id="KW-0720">Serine protease</keyword>
<dbReference type="InterPro" id="IPR001314">
    <property type="entry name" value="Peptidase_S1A"/>
</dbReference>
<dbReference type="InterPro" id="IPR035914">
    <property type="entry name" value="Sperma_CUB_dom_sf"/>
</dbReference>
<keyword evidence="6" id="KW-1015">Disulfide bond</keyword>
<dbReference type="CDD" id="cd00190">
    <property type="entry name" value="Tryp_SPc"/>
    <property type="match status" value="1"/>
</dbReference>
<dbReference type="FunFam" id="2.40.10.10:FF:000015">
    <property type="entry name" value="Atrial natriuretic peptide-converting enzyme"/>
    <property type="match status" value="1"/>
</dbReference>
<keyword evidence="9" id="KW-0732">Signal</keyword>
<dbReference type="Gene3D" id="2.60.120.290">
    <property type="entry name" value="Spermadhesin, CUB domain"/>
    <property type="match status" value="1"/>
</dbReference>
<evidence type="ECO:0000256" key="7">
    <source>
        <dbReference type="ARBA" id="ARBA00024195"/>
    </source>
</evidence>
<feature type="domain" description="CUB" evidence="10">
    <location>
        <begin position="22"/>
        <end position="135"/>
    </location>
</feature>
<sequence length="391" mass="42349">MWRLLLILISVAAVQPDITPGCNYYQEVYPNDVFFVASPNYAGSYPKGVTCKWIASCPYGYCRADCYDVTIPPSYSCSVDKLLISKTGDENLSDGEMYCGTGATTVISSGSKISFGLITSSNSPGGRFRCKLTSVNSPYLPSCSCGYKKQNRIVNGTETGINEFPMMAALAARRGGLVACGAVIIDKRYLMSAAHCFSGSAKYVVIVGEHDTEADGTSATRTYNIDGVMVHPQYNSGNNDYDVALIRTTTDMQFSERVGPVCLPFKFRGSSFADTYVTALGWGTSFFGGPTSNTLQKVRLRVISDSTCQAKGVSDVTPRQLCTFEPHKDTCQFDSGGPLLYTDANNGLEYNIGIVSLGDFCATSKPAVNTRVTDIMDWITYNSPDATYCIK</sequence>
<keyword evidence="4" id="KW-0378">Hydrolase</keyword>
<evidence type="ECO:0000256" key="8">
    <source>
        <dbReference type="PROSITE-ProRule" id="PRU00059"/>
    </source>
</evidence>
<dbReference type="InterPro" id="IPR009003">
    <property type="entry name" value="Peptidase_S1_PA"/>
</dbReference>
<feature type="chain" id="PRO_5032587288" evidence="9">
    <location>
        <begin position="17"/>
        <end position="391"/>
    </location>
</feature>
<keyword evidence="2" id="KW-0964">Secreted</keyword>
<comment type="subcellular location">
    <subcellularLocation>
        <location evidence="1">Secreted</location>
    </subcellularLocation>
</comment>
<comment type="similarity">
    <text evidence="7">Belongs to the peptidase S1 family. CLIP subfamily.</text>
</comment>
<evidence type="ECO:0000256" key="4">
    <source>
        <dbReference type="ARBA" id="ARBA00022801"/>
    </source>
</evidence>
<dbReference type="PANTHER" id="PTHR24256">
    <property type="entry name" value="TRYPTASE-RELATED"/>
    <property type="match status" value="1"/>
</dbReference>
<protein>
    <submittedName>
        <fullName evidence="12">Silk gland serine protease</fullName>
    </submittedName>
</protein>
<evidence type="ECO:0000256" key="9">
    <source>
        <dbReference type="SAM" id="SignalP"/>
    </source>
</evidence>
<name>A0A891XHM1_TINBI</name>
<dbReference type="InterPro" id="IPR001254">
    <property type="entry name" value="Trypsin_dom"/>
</dbReference>
<dbReference type="InterPro" id="IPR043504">
    <property type="entry name" value="Peptidase_S1_PA_chymotrypsin"/>
</dbReference>
<dbReference type="PROSITE" id="PS01180">
    <property type="entry name" value="CUB"/>
    <property type="match status" value="1"/>
</dbReference>
<evidence type="ECO:0000313" key="12">
    <source>
        <dbReference type="EMBL" id="QRN45226.1"/>
    </source>
</evidence>
<keyword evidence="3 12" id="KW-0645">Protease</keyword>
<dbReference type="AlphaFoldDB" id="A0A891XHM1"/>
<dbReference type="PROSITE" id="PS50240">
    <property type="entry name" value="TRYPSIN_DOM"/>
    <property type="match status" value="1"/>
</dbReference>
<proteinExistence type="evidence at transcript level"/>
<dbReference type="InterPro" id="IPR051487">
    <property type="entry name" value="Ser/Thr_Proteases_Immune/Dev"/>
</dbReference>
<feature type="domain" description="Peptidase S1" evidence="11">
    <location>
        <begin position="153"/>
        <end position="384"/>
    </location>
</feature>
<dbReference type="InterPro" id="IPR000859">
    <property type="entry name" value="CUB_dom"/>
</dbReference>
<accession>A0A891XHM1</accession>
<dbReference type="PRINTS" id="PR00722">
    <property type="entry name" value="CHYMOTRYPSIN"/>
</dbReference>
<dbReference type="SUPFAM" id="SSF50494">
    <property type="entry name" value="Trypsin-like serine proteases"/>
    <property type="match status" value="1"/>
</dbReference>
<dbReference type="SUPFAM" id="SSF49854">
    <property type="entry name" value="Spermadhesin, CUB domain"/>
    <property type="match status" value="1"/>
</dbReference>
<dbReference type="PROSITE" id="PS00134">
    <property type="entry name" value="TRYPSIN_HIS"/>
    <property type="match status" value="1"/>
</dbReference>
<evidence type="ECO:0000256" key="1">
    <source>
        <dbReference type="ARBA" id="ARBA00004613"/>
    </source>
</evidence>